<keyword evidence="14 18" id="KW-0408">Iron</keyword>
<feature type="domain" description="Cytochrome oxidase subunit I profile" evidence="21">
    <location>
        <begin position="21"/>
        <end position="494"/>
    </location>
</feature>
<dbReference type="PROSITE" id="PS50855">
    <property type="entry name" value="COX1"/>
    <property type="match status" value="1"/>
</dbReference>
<dbReference type="GO" id="GO:0009060">
    <property type="term" value="P:aerobic respiration"/>
    <property type="evidence" value="ECO:0007669"/>
    <property type="project" value="InterPro"/>
</dbReference>
<evidence type="ECO:0000256" key="6">
    <source>
        <dbReference type="ARBA" id="ARBA00022475"/>
    </source>
</evidence>
<evidence type="ECO:0000256" key="5">
    <source>
        <dbReference type="ARBA" id="ARBA00022448"/>
    </source>
</evidence>
<evidence type="ECO:0000256" key="20">
    <source>
        <dbReference type="SAM" id="Phobius"/>
    </source>
</evidence>
<reference evidence="23" key="2">
    <citation type="submission" date="2020-09" db="EMBL/GenBank/DDBJ databases">
        <authorList>
            <person name="Sun Q."/>
            <person name="Kim S."/>
        </authorList>
    </citation>
    <scope>NUCLEOTIDE SEQUENCE</scope>
    <source>
        <strain evidence="23">KCTC 12988</strain>
    </source>
</reference>
<feature type="transmembrane region" description="Helical" evidence="20">
    <location>
        <begin position="394"/>
        <end position="414"/>
    </location>
</feature>
<dbReference type="EC" id="7.1.1.9" evidence="4"/>
<comment type="subcellular location">
    <subcellularLocation>
        <location evidence="2">Cell membrane</location>
        <topology evidence="2">Multi-pass membrane protein</topology>
    </subcellularLocation>
</comment>
<dbReference type="PROSITE" id="PS51007">
    <property type="entry name" value="CYTC"/>
    <property type="match status" value="1"/>
</dbReference>
<dbReference type="Gene3D" id="1.20.210.10">
    <property type="entry name" value="Cytochrome c oxidase-like, subunit I domain"/>
    <property type="match status" value="1"/>
</dbReference>
<feature type="binding site" evidence="18">
    <location>
        <position position="267"/>
    </location>
    <ligand>
        <name>Cu cation</name>
        <dbReference type="ChEBI" id="CHEBI:23378"/>
        <label>B</label>
    </ligand>
</feature>
<evidence type="ECO:0000256" key="12">
    <source>
        <dbReference type="ARBA" id="ARBA00022982"/>
    </source>
</evidence>
<feature type="transmembrane region" description="Helical" evidence="20">
    <location>
        <begin position="168"/>
        <end position="187"/>
    </location>
</feature>
<feature type="transmembrane region" description="Helical" evidence="20">
    <location>
        <begin position="316"/>
        <end position="339"/>
    </location>
</feature>
<dbReference type="Gene3D" id="1.10.760.10">
    <property type="entry name" value="Cytochrome c-like domain"/>
    <property type="match status" value="1"/>
</dbReference>
<keyword evidence="16 20" id="KW-0472">Membrane</keyword>
<dbReference type="InterPro" id="IPR000883">
    <property type="entry name" value="Cyt_C_Oxase_1"/>
</dbReference>
<keyword evidence="5 19" id="KW-0813">Transport</keyword>
<keyword evidence="24" id="KW-1185">Reference proteome</keyword>
<proteinExistence type="inferred from homology"/>
<feature type="binding site" description="axial binding residue" evidence="18">
    <location>
        <position position="70"/>
    </location>
    <ligand>
        <name>heme b</name>
        <dbReference type="ChEBI" id="CHEBI:60344"/>
        <label>1; low-spin</label>
    </ligand>
    <ligandPart>
        <name>Fe</name>
        <dbReference type="ChEBI" id="CHEBI:18248"/>
    </ligandPart>
</feature>
<evidence type="ECO:0000256" key="17">
    <source>
        <dbReference type="ARBA" id="ARBA00047816"/>
    </source>
</evidence>
<keyword evidence="11" id="KW-1278">Translocase</keyword>
<comment type="catalytic activity">
    <reaction evidence="17">
        <text>4 Fe(II)-[cytochrome c] + O2 + 8 H(+)(in) = 4 Fe(III)-[cytochrome c] + 2 H2O + 4 H(+)(out)</text>
        <dbReference type="Rhea" id="RHEA:11436"/>
        <dbReference type="Rhea" id="RHEA-COMP:10350"/>
        <dbReference type="Rhea" id="RHEA-COMP:14399"/>
        <dbReference type="ChEBI" id="CHEBI:15377"/>
        <dbReference type="ChEBI" id="CHEBI:15378"/>
        <dbReference type="ChEBI" id="CHEBI:15379"/>
        <dbReference type="ChEBI" id="CHEBI:29033"/>
        <dbReference type="ChEBI" id="CHEBI:29034"/>
        <dbReference type="EC" id="7.1.1.9"/>
    </reaction>
</comment>
<keyword evidence="10 18" id="KW-0479">Metal-binding</keyword>
<evidence type="ECO:0000256" key="7">
    <source>
        <dbReference type="ARBA" id="ARBA00022617"/>
    </source>
</evidence>
<evidence type="ECO:0000256" key="3">
    <source>
        <dbReference type="ARBA" id="ARBA00004673"/>
    </source>
</evidence>
<evidence type="ECO:0000256" key="14">
    <source>
        <dbReference type="ARBA" id="ARBA00023004"/>
    </source>
</evidence>
<dbReference type="EMBL" id="BMXI01000001">
    <property type="protein sequence ID" value="GHC41668.1"/>
    <property type="molecule type" value="Genomic_DNA"/>
</dbReference>
<dbReference type="AlphaFoldDB" id="A0A918TD14"/>
<dbReference type="GO" id="GO:0022904">
    <property type="term" value="P:respiratory electron transport chain"/>
    <property type="evidence" value="ECO:0007669"/>
    <property type="project" value="TreeGrafter"/>
</dbReference>
<dbReference type="InterPro" id="IPR009056">
    <property type="entry name" value="Cyt_c-like_dom"/>
</dbReference>
<feature type="transmembrane region" description="Helical" evidence="20">
    <location>
        <begin position="351"/>
        <end position="374"/>
    </location>
</feature>
<dbReference type="Pfam" id="PF00115">
    <property type="entry name" value="COX1"/>
    <property type="match status" value="1"/>
</dbReference>
<organism evidence="23 24">
    <name type="scientific">Roseibacillus persicicus</name>
    <dbReference type="NCBI Taxonomy" id="454148"/>
    <lineage>
        <taxon>Bacteria</taxon>
        <taxon>Pseudomonadati</taxon>
        <taxon>Verrucomicrobiota</taxon>
        <taxon>Verrucomicrobiia</taxon>
        <taxon>Verrucomicrobiales</taxon>
        <taxon>Verrucomicrobiaceae</taxon>
        <taxon>Roseibacillus</taxon>
    </lineage>
</organism>
<evidence type="ECO:0000313" key="24">
    <source>
        <dbReference type="Proteomes" id="UP000644507"/>
    </source>
</evidence>
<name>A0A918TD14_9BACT</name>
<dbReference type="SUPFAM" id="SSF81442">
    <property type="entry name" value="Cytochrome c oxidase subunit I-like"/>
    <property type="match status" value="1"/>
</dbReference>
<feature type="transmembrane region" description="Helical" evidence="20">
    <location>
        <begin position="247"/>
        <end position="264"/>
    </location>
</feature>
<feature type="transmembrane region" description="Helical" evidence="20">
    <location>
        <begin position="109"/>
        <end position="130"/>
    </location>
</feature>
<dbReference type="InterPro" id="IPR003468">
    <property type="entry name" value="Cyt_c_oxidase_monohaem-su/FixO"/>
</dbReference>
<feature type="binding site" description="axial binding residue" evidence="18">
    <location>
        <position position="357"/>
    </location>
    <ligand>
        <name>heme b</name>
        <dbReference type="ChEBI" id="CHEBI:60344"/>
        <label>1; low-spin</label>
    </ligand>
    <ligandPart>
        <name>Fe</name>
        <dbReference type="ChEBI" id="CHEBI:18248"/>
    </ligandPart>
</feature>
<keyword evidence="15" id="KW-0186">Copper</keyword>
<feature type="transmembrane region" description="Helical" evidence="20">
    <location>
        <begin position="213"/>
        <end position="235"/>
    </location>
</feature>
<dbReference type="Pfam" id="PF02433">
    <property type="entry name" value="FixO"/>
    <property type="match status" value="1"/>
</dbReference>
<dbReference type="GO" id="GO:0020037">
    <property type="term" value="F:heme binding"/>
    <property type="evidence" value="ECO:0007669"/>
    <property type="project" value="InterPro"/>
</dbReference>
<comment type="cofactor">
    <cofactor evidence="1">
        <name>heme b</name>
        <dbReference type="ChEBI" id="CHEBI:60344"/>
    </cofactor>
</comment>
<evidence type="ECO:0000256" key="4">
    <source>
        <dbReference type="ARBA" id="ARBA00012949"/>
    </source>
</evidence>
<feature type="transmembrane region" description="Helical" evidence="20">
    <location>
        <begin position="514"/>
        <end position="532"/>
    </location>
</feature>
<keyword evidence="12 19" id="KW-0249">Electron transport</keyword>
<evidence type="ECO:0000256" key="16">
    <source>
        <dbReference type="ARBA" id="ARBA00023136"/>
    </source>
</evidence>
<gene>
    <name evidence="23" type="ORF">GCM10007100_03110</name>
</gene>
<evidence type="ECO:0000256" key="15">
    <source>
        <dbReference type="ARBA" id="ARBA00023008"/>
    </source>
</evidence>
<dbReference type="Proteomes" id="UP000644507">
    <property type="component" value="Unassembled WGS sequence"/>
</dbReference>
<feature type="transmembrane region" description="Helical" evidence="20">
    <location>
        <begin position="12"/>
        <end position="35"/>
    </location>
</feature>
<evidence type="ECO:0000256" key="9">
    <source>
        <dbReference type="ARBA" id="ARBA00022692"/>
    </source>
</evidence>
<reference evidence="23" key="1">
    <citation type="journal article" date="2014" name="Int. J. Syst. Evol. Microbiol.">
        <title>Complete genome sequence of Corynebacterium casei LMG S-19264T (=DSM 44701T), isolated from a smear-ripened cheese.</title>
        <authorList>
            <consortium name="US DOE Joint Genome Institute (JGI-PGF)"/>
            <person name="Walter F."/>
            <person name="Albersmeier A."/>
            <person name="Kalinowski J."/>
            <person name="Ruckert C."/>
        </authorList>
    </citation>
    <scope>NUCLEOTIDE SEQUENCE</scope>
    <source>
        <strain evidence="23">KCTC 12988</strain>
    </source>
</reference>
<dbReference type="InterPro" id="IPR023616">
    <property type="entry name" value="Cyt_c_oxase-like_su1_dom"/>
</dbReference>
<dbReference type="InterPro" id="IPR004677">
    <property type="entry name" value="Cyt_c_oxidase_cbb3_su1"/>
</dbReference>
<dbReference type="RefSeq" id="WP_189566706.1">
    <property type="nucleotide sequence ID" value="NZ_BMXI01000001.1"/>
</dbReference>
<dbReference type="PROSITE" id="PS00077">
    <property type="entry name" value="COX1_CUB"/>
    <property type="match status" value="1"/>
</dbReference>
<dbReference type="InterPro" id="IPR036927">
    <property type="entry name" value="Cyt_c_oxase-like_su1_sf"/>
</dbReference>
<accession>A0A918TD14</accession>
<feature type="transmembrane region" description="Helical" evidence="20">
    <location>
        <begin position="69"/>
        <end position="89"/>
    </location>
</feature>
<keyword evidence="13 20" id="KW-1133">Transmembrane helix</keyword>
<sequence length="833" mass="94582">MTITYDNKTPRQFMIASLIWGLVAMLVGIIAASQLSWWQANGKFLETLTFGLFKGDGVEYITFGRLRPLHTNAAIFAFVGNMMFAGIYYSTQRLCKCRTASDLLSKIHFWGWQLIILGAAITLPLGLTQSKEYAELIWPLDIAVALIWVVFGWNFFWTLAKRNEPSLYVALWFYIATIITVAMLYIVNNLQIPTSLTHSYSIFGGLQDALVQWWYGHNAVAFFLTTPILGIMYYFLPKAANRPVYSYRLSIVHFWSLVFIYIWAGPHHLLNTALPRWLQMLGMLFSLMLWAPSWGGMLNGLLTLRTGWAQLRTDPVIKFFAVGVTFYGMATFEGPLLAIRAVNELSHYTDWTIGHVHAGTLGWNGMMAAGMFYWMAPRLWKSKLWSESWANMHFWIALVGILLYVGSMWTAGILQGLMLGELNEGGTGLKYQFVQTLQAINGDGDGNHVTIKSFFSLYAFRTYGGILYIAGFIMCAINIFMTVRGSEPAEDTIEVPETPAHDTLPVKKWFGSEFLLYVFCLIFFLTLAFFLPSHADKVAILLTFFFTWKMVVAFKKDNKSWSHYYDQLLENYLPFTFLTFIAVALGGVIQIIPSIIVNKDENIEGRLQELYTPLELAGRDTYIAEGCYNCHSQMIRTLKPDVMRYGRDGIASDYSHLGESLYDHPFQWGSKRTGPDLAREGGPQTEADPHVRIGKRDNLWHFNHFLNPRQTSPGSNMPAYPWLFEQKTDFKAIPGRIKAQVKVGVPFPPMDKHTIEQNAREQALAIAKTIEDTAYLPSRPDLSGPELTRYLSEQKIISLIAYIQKLGAYKEQTLEDGAKPKILDPDTQRTAAK</sequence>
<dbReference type="PANTHER" id="PTHR10422">
    <property type="entry name" value="CYTOCHROME C OXIDASE SUBUNIT 1"/>
    <property type="match status" value="1"/>
</dbReference>
<evidence type="ECO:0000259" key="22">
    <source>
        <dbReference type="PROSITE" id="PS51007"/>
    </source>
</evidence>
<evidence type="ECO:0000256" key="1">
    <source>
        <dbReference type="ARBA" id="ARBA00001970"/>
    </source>
</evidence>
<evidence type="ECO:0000256" key="8">
    <source>
        <dbReference type="ARBA" id="ARBA00022660"/>
    </source>
</evidence>
<dbReference type="GO" id="GO:0015990">
    <property type="term" value="P:electron transport coupled proton transport"/>
    <property type="evidence" value="ECO:0007669"/>
    <property type="project" value="TreeGrafter"/>
</dbReference>
<evidence type="ECO:0000256" key="18">
    <source>
        <dbReference type="PIRSR" id="PIRSR604677-50"/>
    </source>
</evidence>
<dbReference type="GO" id="GO:0005886">
    <property type="term" value="C:plasma membrane"/>
    <property type="evidence" value="ECO:0007669"/>
    <property type="project" value="UniProtKB-SubCell"/>
</dbReference>
<evidence type="ECO:0000256" key="10">
    <source>
        <dbReference type="ARBA" id="ARBA00022723"/>
    </source>
</evidence>
<comment type="cofactor">
    <cofactor evidence="18">
        <name>Cu(2+)</name>
        <dbReference type="ChEBI" id="CHEBI:29036"/>
    </cofactor>
    <text evidence="18">Binds 1 copper ion per subunit, denoted as copper B.</text>
</comment>
<feature type="transmembrane region" description="Helical" evidence="20">
    <location>
        <begin position="575"/>
        <end position="596"/>
    </location>
</feature>
<keyword evidence="8 19" id="KW-0679">Respiratory chain</keyword>
<evidence type="ECO:0000256" key="2">
    <source>
        <dbReference type="ARBA" id="ARBA00004651"/>
    </source>
</evidence>
<comment type="pathway">
    <text evidence="3">Energy metabolism; oxidative phosphorylation.</text>
</comment>
<comment type="cofactor">
    <cofactor evidence="18">
        <name>heme</name>
        <dbReference type="ChEBI" id="CHEBI:30413"/>
    </cofactor>
    <text evidence="18">Binds 2 heme groups per subunit, denoted as high- and low-spin.</text>
</comment>
<dbReference type="PANTHER" id="PTHR10422:SF29">
    <property type="entry name" value="CYTOCHROME C OXIDASE SUBUNIT 1 HOMOLOG, BACTEROID"/>
    <property type="match status" value="1"/>
</dbReference>
<keyword evidence="9 19" id="KW-0812">Transmembrane</keyword>
<feature type="transmembrane region" description="Helical" evidence="20">
    <location>
        <begin position="284"/>
        <end position="304"/>
    </location>
</feature>
<feature type="binding site" evidence="18">
    <location>
        <position position="217"/>
    </location>
    <ligand>
        <name>Cu cation</name>
        <dbReference type="ChEBI" id="CHEBI:23378"/>
        <label>B</label>
    </ligand>
</feature>
<keyword evidence="7 18" id="KW-0349">Heme</keyword>
<evidence type="ECO:0000256" key="11">
    <source>
        <dbReference type="ARBA" id="ARBA00022967"/>
    </source>
</evidence>
<comment type="similarity">
    <text evidence="19">Belongs to the heme-copper respiratory oxidase family.</text>
</comment>
<dbReference type="SUPFAM" id="SSF46626">
    <property type="entry name" value="Cytochrome c"/>
    <property type="match status" value="1"/>
</dbReference>
<evidence type="ECO:0000259" key="21">
    <source>
        <dbReference type="PROSITE" id="PS50855"/>
    </source>
</evidence>
<dbReference type="GO" id="GO:0004129">
    <property type="term" value="F:cytochrome-c oxidase activity"/>
    <property type="evidence" value="ECO:0007669"/>
    <property type="project" value="UniProtKB-EC"/>
</dbReference>
<evidence type="ECO:0000256" key="13">
    <source>
        <dbReference type="ARBA" id="ARBA00022989"/>
    </source>
</evidence>
<dbReference type="GO" id="GO:0046872">
    <property type="term" value="F:metal ion binding"/>
    <property type="evidence" value="ECO:0007669"/>
    <property type="project" value="UniProtKB-KW"/>
</dbReference>
<dbReference type="InterPro" id="IPR023615">
    <property type="entry name" value="Cyt_c_Oxase_su1_BS"/>
</dbReference>
<feature type="binding site" description="axial binding residue" evidence="18">
    <location>
        <position position="355"/>
    </location>
    <ligand>
        <name>heme b</name>
        <dbReference type="ChEBI" id="CHEBI:60344"/>
        <label>2; high-spin</label>
    </ligand>
    <ligandPart>
        <name>Fe</name>
        <dbReference type="ChEBI" id="CHEBI:18248"/>
    </ligandPart>
</feature>
<dbReference type="InterPro" id="IPR036909">
    <property type="entry name" value="Cyt_c-like_dom_sf"/>
</dbReference>
<feature type="transmembrane region" description="Helical" evidence="20">
    <location>
        <begin position="462"/>
        <end position="481"/>
    </location>
</feature>
<evidence type="ECO:0000256" key="19">
    <source>
        <dbReference type="RuleBase" id="RU000370"/>
    </source>
</evidence>
<keyword evidence="6" id="KW-1003">Cell membrane</keyword>
<feature type="domain" description="Cytochrome c" evidence="22">
    <location>
        <begin position="613"/>
        <end position="807"/>
    </location>
</feature>
<protein>
    <recommendedName>
        <fullName evidence="4">cytochrome-c oxidase</fullName>
        <ecNumber evidence="4">7.1.1.9</ecNumber>
    </recommendedName>
</protein>
<feature type="transmembrane region" description="Helical" evidence="20">
    <location>
        <begin position="136"/>
        <end position="156"/>
    </location>
</feature>
<comment type="caution">
    <text evidence="23">The sequence shown here is derived from an EMBL/GenBank/DDBJ whole genome shotgun (WGS) entry which is preliminary data.</text>
</comment>
<feature type="binding site" evidence="18">
    <location>
        <position position="268"/>
    </location>
    <ligand>
        <name>Cu cation</name>
        <dbReference type="ChEBI" id="CHEBI:23378"/>
        <label>B</label>
    </ligand>
</feature>
<evidence type="ECO:0000313" key="23">
    <source>
        <dbReference type="EMBL" id="GHC41668.1"/>
    </source>
</evidence>
<dbReference type="NCBIfam" id="TIGR00780">
    <property type="entry name" value="ccoN"/>
    <property type="match status" value="1"/>
</dbReference>